<reference evidence="1 2" key="1">
    <citation type="journal article" date="2016" name="Genome Announc.">
        <title>Draft Genome Sequence of Planomonospora sphaerica JCM9374, a Rare Actinomycete.</title>
        <authorList>
            <person name="Dohra H."/>
            <person name="Suzuki T."/>
            <person name="Inoue Y."/>
            <person name="Kodani S."/>
        </authorList>
    </citation>
    <scope>NUCLEOTIDE SEQUENCE [LARGE SCALE GENOMIC DNA]</scope>
    <source>
        <strain evidence="1 2">JCM 9374</strain>
    </source>
</reference>
<gene>
    <name evidence="1" type="ORF">PS9374_07194</name>
</gene>
<protein>
    <submittedName>
        <fullName evidence="1">Uncharacterized protein</fullName>
    </submittedName>
</protein>
<dbReference type="AlphaFoldDB" id="A0A171DR26"/>
<evidence type="ECO:0000313" key="1">
    <source>
        <dbReference type="EMBL" id="GAT71502.1"/>
    </source>
</evidence>
<accession>A0A171DR26</accession>
<comment type="caution">
    <text evidence="1">The sequence shown here is derived from an EMBL/GenBank/DDBJ whole genome shotgun (WGS) entry which is preliminary data.</text>
</comment>
<evidence type="ECO:0000313" key="2">
    <source>
        <dbReference type="Proteomes" id="UP000077701"/>
    </source>
</evidence>
<organism evidence="1 2">
    <name type="scientific">Planomonospora sphaerica</name>
    <dbReference type="NCBI Taxonomy" id="161355"/>
    <lineage>
        <taxon>Bacteria</taxon>
        <taxon>Bacillati</taxon>
        <taxon>Actinomycetota</taxon>
        <taxon>Actinomycetes</taxon>
        <taxon>Streptosporangiales</taxon>
        <taxon>Streptosporangiaceae</taxon>
        <taxon>Planomonospora</taxon>
    </lineage>
</organism>
<reference evidence="2" key="2">
    <citation type="submission" date="2016-04" db="EMBL/GenBank/DDBJ databases">
        <title>Planomonospora sphaerica JCM9374 whole genome shotgun sequence.</title>
        <authorList>
            <person name="Suzuki T."/>
            <person name="Dohra H."/>
            <person name="Kodani S."/>
        </authorList>
    </citation>
    <scope>NUCLEOTIDE SEQUENCE [LARGE SCALE GENOMIC DNA]</scope>
    <source>
        <strain evidence="2">JCM 9374</strain>
    </source>
</reference>
<keyword evidence="2" id="KW-1185">Reference proteome</keyword>
<proteinExistence type="predicted"/>
<dbReference type="Proteomes" id="UP000077701">
    <property type="component" value="Unassembled WGS sequence"/>
</dbReference>
<name>A0A171DR26_9ACTN</name>
<sequence length="85" mass="8293">MPTSAQPVTPAGSGTVTVEELTVMNSSSPSPPATCPGTVTECTAALALAAALPTNSIFADCGATVNCLVTLCLPPRSSVTVSVTG</sequence>
<dbReference type="EMBL" id="BDCX01000044">
    <property type="protein sequence ID" value="GAT71502.1"/>
    <property type="molecule type" value="Genomic_DNA"/>
</dbReference>
<dbReference type="STRING" id="161355.PS9374_07194"/>